<proteinExistence type="predicted"/>
<organism evidence="2 3">
    <name type="scientific">Mycolicibacterium fallax</name>
    <name type="common">Mycobacterium fallax</name>
    <dbReference type="NCBI Taxonomy" id="1793"/>
    <lineage>
        <taxon>Bacteria</taxon>
        <taxon>Bacillati</taxon>
        <taxon>Actinomycetota</taxon>
        <taxon>Actinomycetes</taxon>
        <taxon>Mycobacteriales</taxon>
        <taxon>Mycobacteriaceae</taxon>
        <taxon>Mycolicibacterium</taxon>
    </lineage>
</organism>
<gene>
    <name evidence="2" type="ORF">AWC04_13715</name>
</gene>
<dbReference type="AlphaFoldDB" id="A0A1X1R9D7"/>
<dbReference type="FunFam" id="3.30.70.100:FF:000005">
    <property type="entry name" value="Copper-exporting P-type ATPase A"/>
    <property type="match status" value="1"/>
</dbReference>
<dbReference type="EMBL" id="LQOJ01000044">
    <property type="protein sequence ID" value="ORV01629.1"/>
    <property type="molecule type" value="Genomic_DNA"/>
</dbReference>
<dbReference type="CDD" id="cd00371">
    <property type="entry name" value="HMA"/>
    <property type="match status" value="1"/>
</dbReference>
<reference evidence="2 3" key="1">
    <citation type="submission" date="2016-01" db="EMBL/GenBank/DDBJ databases">
        <title>The new phylogeny of the genus Mycobacterium.</title>
        <authorList>
            <person name="Tarcisio F."/>
            <person name="Conor M."/>
            <person name="Antonella G."/>
            <person name="Elisabetta G."/>
            <person name="Giulia F.S."/>
            <person name="Sara T."/>
            <person name="Anna F."/>
            <person name="Clotilde B."/>
            <person name="Roberto B."/>
            <person name="Veronica D.S."/>
            <person name="Fabio R."/>
            <person name="Monica P."/>
            <person name="Olivier J."/>
            <person name="Enrico T."/>
            <person name="Nicola S."/>
        </authorList>
    </citation>
    <scope>NUCLEOTIDE SEQUENCE [LARGE SCALE GENOMIC DNA]</scope>
    <source>
        <strain evidence="2 3">DSM 44179</strain>
    </source>
</reference>
<dbReference type="InterPro" id="IPR036163">
    <property type="entry name" value="HMA_dom_sf"/>
</dbReference>
<dbReference type="Gene3D" id="3.30.70.100">
    <property type="match status" value="1"/>
</dbReference>
<keyword evidence="3" id="KW-1185">Reference proteome</keyword>
<dbReference type="GO" id="GO:0046872">
    <property type="term" value="F:metal ion binding"/>
    <property type="evidence" value="ECO:0007669"/>
    <property type="project" value="UniProtKB-KW"/>
</dbReference>
<dbReference type="STRING" id="1793.AWC04_13715"/>
<dbReference type="SUPFAM" id="SSF55008">
    <property type="entry name" value="HMA, heavy metal-associated domain"/>
    <property type="match status" value="1"/>
</dbReference>
<evidence type="ECO:0000313" key="3">
    <source>
        <dbReference type="Proteomes" id="UP000193484"/>
    </source>
</evidence>
<sequence length="120" mass="12884">MTDLAEQQHIRATRRIELDVTGMTCMMCARRVEKALNKVDGVQASVKIATKIATVDAAPGVTVEQLCAVVEQAGYQATEHVPGAAAAEDTGADDAASDTEPAARGWWAKLRARFTRNRAE</sequence>
<dbReference type="PROSITE" id="PS50846">
    <property type="entry name" value="HMA_2"/>
    <property type="match status" value="1"/>
</dbReference>
<dbReference type="Proteomes" id="UP000193484">
    <property type="component" value="Unassembled WGS sequence"/>
</dbReference>
<evidence type="ECO:0000256" key="1">
    <source>
        <dbReference type="ARBA" id="ARBA00022723"/>
    </source>
</evidence>
<accession>A0A1X1R9D7</accession>
<dbReference type="Pfam" id="PF00403">
    <property type="entry name" value="HMA"/>
    <property type="match status" value="1"/>
</dbReference>
<dbReference type="RefSeq" id="WP_234810593.1">
    <property type="nucleotide sequence ID" value="NZ_AP022603.1"/>
</dbReference>
<dbReference type="InterPro" id="IPR006121">
    <property type="entry name" value="HMA_dom"/>
</dbReference>
<keyword evidence="1" id="KW-0479">Metal-binding</keyword>
<evidence type="ECO:0000313" key="2">
    <source>
        <dbReference type="EMBL" id="ORV01629.1"/>
    </source>
</evidence>
<comment type="caution">
    <text evidence="2">The sequence shown here is derived from an EMBL/GenBank/DDBJ whole genome shotgun (WGS) entry which is preliminary data.</text>
</comment>
<name>A0A1X1R9D7_MYCFA</name>
<protein>
    <submittedName>
        <fullName evidence="2">Uncharacterized protein</fullName>
    </submittedName>
</protein>